<name>A0ABD2N8I8_9CUCU</name>
<sequence>MNNPQDSTMEIDDAALAGPSSINQQNYTISDYVLVKFLVRNTKYCSAAVINKIDTNEGELTVTFVKICDDKGYTFRIVENDVSDMCFNQPIVNQNTENCNNKQSFHNCEIAVVPEVASINSESKFKVVSHKKKRKPELLGNQKHSSLKAVAKLASVNISRIDPSSTAESIENHLQENGIDQYQVEIGFSKHPDVYKSFIVTTPQDVLDEVKQPDLCPEGASVSNFLYRLMKIKEMQK</sequence>
<proteinExistence type="predicted"/>
<dbReference type="AlphaFoldDB" id="A0ABD2N8I8"/>
<protein>
    <submittedName>
        <fullName evidence="1">Uncharacterized protein</fullName>
    </submittedName>
</protein>
<reference evidence="1 2" key="1">
    <citation type="journal article" date="2021" name="BMC Biol.">
        <title>Horizontally acquired antibacterial genes associated with adaptive radiation of ladybird beetles.</title>
        <authorList>
            <person name="Li H.S."/>
            <person name="Tang X.F."/>
            <person name="Huang Y.H."/>
            <person name="Xu Z.Y."/>
            <person name="Chen M.L."/>
            <person name="Du X.Y."/>
            <person name="Qiu B.Y."/>
            <person name="Chen P.T."/>
            <person name="Zhang W."/>
            <person name="Slipinski A."/>
            <person name="Escalona H.E."/>
            <person name="Waterhouse R.M."/>
            <person name="Zwick A."/>
            <person name="Pang H."/>
        </authorList>
    </citation>
    <scope>NUCLEOTIDE SEQUENCE [LARGE SCALE GENOMIC DNA]</scope>
    <source>
        <strain evidence="1">SYSU2018</strain>
    </source>
</reference>
<evidence type="ECO:0000313" key="1">
    <source>
        <dbReference type="EMBL" id="KAL3275116.1"/>
    </source>
</evidence>
<evidence type="ECO:0000313" key="2">
    <source>
        <dbReference type="Proteomes" id="UP001516400"/>
    </source>
</evidence>
<dbReference type="Proteomes" id="UP001516400">
    <property type="component" value="Unassembled WGS sequence"/>
</dbReference>
<comment type="caution">
    <text evidence="1">The sequence shown here is derived from an EMBL/GenBank/DDBJ whole genome shotgun (WGS) entry which is preliminary data.</text>
</comment>
<gene>
    <name evidence="1" type="ORF">HHI36_019887</name>
</gene>
<dbReference type="EMBL" id="JABFTP020000083">
    <property type="protein sequence ID" value="KAL3275116.1"/>
    <property type="molecule type" value="Genomic_DNA"/>
</dbReference>
<organism evidence="1 2">
    <name type="scientific">Cryptolaemus montrouzieri</name>
    <dbReference type="NCBI Taxonomy" id="559131"/>
    <lineage>
        <taxon>Eukaryota</taxon>
        <taxon>Metazoa</taxon>
        <taxon>Ecdysozoa</taxon>
        <taxon>Arthropoda</taxon>
        <taxon>Hexapoda</taxon>
        <taxon>Insecta</taxon>
        <taxon>Pterygota</taxon>
        <taxon>Neoptera</taxon>
        <taxon>Endopterygota</taxon>
        <taxon>Coleoptera</taxon>
        <taxon>Polyphaga</taxon>
        <taxon>Cucujiformia</taxon>
        <taxon>Coccinelloidea</taxon>
        <taxon>Coccinellidae</taxon>
        <taxon>Scymninae</taxon>
        <taxon>Scymnini</taxon>
        <taxon>Cryptolaemus</taxon>
    </lineage>
</organism>
<accession>A0ABD2N8I8</accession>
<keyword evidence="2" id="KW-1185">Reference proteome</keyword>